<accession>M1PX94</accession>
<evidence type="ECO:0008006" key="4">
    <source>
        <dbReference type="Google" id="ProtNLM"/>
    </source>
</evidence>
<dbReference type="EMBL" id="JF974306">
    <property type="protein sequence ID" value="AGF91487.1"/>
    <property type="molecule type" value="Genomic_DNA"/>
</dbReference>
<name>M1PX94_9CAUD</name>
<organism evidence="2 3">
    <name type="scientific">Cyanophage P-SS1</name>
    <dbReference type="NCBI Taxonomy" id="889957"/>
    <lineage>
        <taxon>Viruses</taxon>
        <taxon>Duplodnaviria</taxon>
        <taxon>Heunggongvirae</taxon>
        <taxon>Uroviricota</taxon>
        <taxon>Caudoviricetes</taxon>
        <taxon>Pantevenvirales</taxon>
        <taxon>Kyanoviridae</taxon>
        <taxon>Ronodorvirus</taxon>
        <taxon>Ronodorvirus ssm4</taxon>
    </lineage>
</organism>
<feature type="region of interest" description="Disordered" evidence="1">
    <location>
        <begin position="61"/>
        <end position="112"/>
    </location>
</feature>
<sequence>MPTDVANQIVNHIFGDEKAKAVDAVNDALAASAYDAIQAKKLDFAQKWGFDPDQTGQAVADELADKATDTGDVTDVDYQGRKPEDPDPNEPVEQPTASAEEPTEEPKDETDS</sequence>
<proteinExistence type="predicted"/>
<dbReference type="Proteomes" id="UP000502917">
    <property type="component" value="Segment"/>
</dbReference>
<evidence type="ECO:0000256" key="1">
    <source>
        <dbReference type="SAM" id="MobiDB-lite"/>
    </source>
</evidence>
<feature type="compositionally biased region" description="Acidic residues" evidence="1">
    <location>
        <begin position="101"/>
        <end position="112"/>
    </location>
</feature>
<protein>
    <recommendedName>
        <fullName evidence="4">Gp130</fullName>
    </recommendedName>
</protein>
<gene>
    <name evidence="2" type="ORF">CPYG_00193</name>
</gene>
<dbReference type="Pfam" id="PF23853">
    <property type="entry name" value="DUF7216"/>
    <property type="match status" value="1"/>
</dbReference>
<evidence type="ECO:0000313" key="2">
    <source>
        <dbReference type="EMBL" id="AGF91487.1"/>
    </source>
</evidence>
<evidence type="ECO:0000313" key="3">
    <source>
        <dbReference type="Proteomes" id="UP000502917"/>
    </source>
</evidence>
<dbReference type="InterPro" id="IPR055640">
    <property type="entry name" value="DUF7216"/>
</dbReference>
<reference evidence="2 3" key="1">
    <citation type="submission" date="2010-12" db="EMBL/GenBank/DDBJ databases">
        <title>The Genome Sequence of Cyanophage P-SS1.</title>
        <authorList>
            <consortium name="The Broad Institute Genome Sequencing Platform"/>
            <person name="Henn M.R."/>
            <person name="Sullivan M.S."/>
            <person name="Osburne M.S."/>
            <person name="Levin J."/>
            <person name="Malboeuf C."/>
            <person name="Casali M."/>
            <person name="Russ C."/>
            <person name="Lennon N."/>
            <person name="Chapman S.B."/>
            <person name="Erlich R."/>
            <person name="Young S.K."/>
            <person name="Yandava C."/>
            <person name="Zeng Q."/>
            <person name="Alvarado L."/>
            <person name="Anderson S."/>
            <person name="Berlin A."/>
            <person name="Chen Z."/>
            <person name="Freedman E."/>
            <person name="Gellesch M."/>
            <person name="Goldberg J."/>
            <person name="Green L."/>
            <person name="Griggs A."/>
            <person name="Gujja S."/>
            <person name="Heilman E.R."/>
            <person name="Heiman D."/>
            <person name="Hollinger A."/>
            <person name="Howarth C."/>
            <person name="Larson L."/>
            <person name="Mehta T."/>
            <person name="Pearson M."/>
            <person name="Roberts A."/>
            <person name="Ryan E."/>
            <person name="Saif S."/>
            <person name="Shea T."/>
            <person name="Shenoy N."/>
            <person name="Sisk P."/>
            <person name="Stolte C."/>
            <person name="Sykes S."/>
            <person name="White J."/>
            <person name="Yu Q."/>
            <person name="Coleman M.L."/>
            <person name="Huang K.H."/>
            <person name="Weigele P.R."/>
            <person name="DeFrancesco A.S."/>
            <person name="Kern S.E."/>
            <person name="Thompson L.R."/>
            <person name="Fu R."/>
            <person name="Hombeck B."/>
            <person name="Chisholm S.W."/>
            <person name="Haas B."/>
            <person name="Nusbaum C."/>
            <person name="Birren B."/>
        </authorList>
    </citation>
    <scope>NUCLEOTIDE SEQUENCE [LARGE SCALE GENOMIC DNA]</scope>
    <source>
        <strain evidence="2 3">P-SS1</strain>
    </source>
</reference>